<dbReference type="OrthoDB" id="332863at2759"/>
<dbReference type="Pfam" id="PF12706">
    <property type="entry name" value="Lactamase_B_2"/>
    <property type="match status" value="1"/>
</dbReference>
<dbReference type="InterPro" id="IPR036866">
    <property type="entry name" value="RibonucZ/Hydroxyglut_hydro"/>
</dbReference>
<name>A0A9N9PH17_9HELO</name>
<evidence type="ECO:0000313" key="4">
    <source>
        <dbReference type="EMBL" id="CAG8952504.1"/>
    </source>
</evidence>
<proteinExistence type="predicted"/>
<dbReference type="GO" id="GO:0008270">
    <property type="term" value="F:zinc ion binding"/>
    <property type="evidence" value="ECO:0007669"/>
    <property type="project" value="InterPro"/>
</dbReference>
<accession>A0A9N9PH17</accession>
<dbReference type="PANTHER" id="PTHR15032:SF4">
    <property type="entry name" value="N-ACYL-PHOSPHATIDYLETHANOLAMINE-HYDROLYZING PHOSPHOLIPASE D"/>
    <property type="match status" value="1"/>
</dbReference>
<sequence>MEATPPPTQDPFSRPPGASKKEHHLPNGQGFKNPWPSWRDVTNGDFSKAWVRRLSKAACSGPSGPEPEPTMQTHEPKFLPSRTGNHKLRATWLGHACYYVEFPSGIRVLFDPVLRERFGPYKWLGPKRWTKLPCEAKDMHFIDAVVISHNHYDHLDLFTIKEIIASHPEAHYFVPLKNKQWFVDSGASTDKVTELDWWDTKTMKLSEDKIEVEISCLPCQHSSGRTPFDKEQSLWASWGVKSGGLNVWFGGDTGYRSVPDLPPDEDDYDENHKYPICPAFAEIGQYRGPFDLGLIPIGAYNPRHLLSSLHSNPYDSVNLFKDVKCKKAMGIHWGTWYLTEEPALEPAKILKAALVKAGIPETGTFDVCEPGESREF</sequence>
<feature type="binding site" evidence="1">
    <location>
        <position position="152"/>
    </location>
    <ligand>
        <name>an N-acyl-1,2-diacyl-sn-glycero-3-phosphoethanolamine</name>
        <dbReference type="ChEBI" id="CHEBI:62537"/>
    </ligand>
</feature>
<keyword evidence="5" id="KW-1185">Reference proteome</keyword>
<gene>
    <name evidence="4" type="ORF">HYFRA_00009607</name>
</gene>
<comment type="caution">
    <text evidence="4">The sequence shown here is derived from an EMBL/GenBank/DDBJ whole genome shotgun (WGS) entry which is preliminary data.</text>
</comment>
<dbReference type="Gene3D" id="3.60.15.10">
    <property type="entry name" value="Ribonuclease Z/Hydroxyacylglutathione hydrolase-like"/>
    <property type="match status" value="1"/>
</dbReference>
<dbReference type="SUPFAM" id="SSF56281">
    <property type="entry name" value="Metallo-hydrolase/oxidoreductase"/>
    <property type="match status" value="1"/>
</dbReference>
<dbReference type="EMBL" id="CAJVRL010000046">
    <property type="protein sequence ID" value="CAG8952504.1"/>
    <property type="molecule type" value="Genomic_DNA"/>
</dbReference>
<feature type="domain" description="Metallo-beta-lactamase" evidence="3">
    <location>
        <begin position="107"/>
        <end position="333"/>
    </location>
</feature>
<feature type="binding site" evidence="1">
    <location>
        <position position="310"/>
    </location>
    <ligand>
        <name>an N-acyl-1,2-diacyl-sn-glycero-3-phosphoethanolamine</name>
        <dbReference type="ChEBI" id="CHEBI:62537"/>
    </ligand>
</feature>
<protein>
    <recommendedName>
        <fullName evidence="3">Metallo-beta-lactamase domain-containing protein</fullName>
    </recommendedName>
</protein>
<reference evidence="4" key="1">
    <citation type="submission" date="2021-07" db="EMBL/GenBank/DDBJ databases">
        <authorList>
            <person name="Durling M."/>
        </authorList>
    </citation>
    <scope>NUCLEOTIDE SEQUENCE</scope>
</reference>
<dbReference type="GO" id="GO:0070291">
    <property type="term" value="P:N-acylethanolamine metabolic process"/>
    <property type="evidence" value="ECO:0007669"/>
    <property type="project" value="TreeGrafter"/>
</dbReference>
<dbReference type="InterPro" id="IPR001279">
    <property type="entry name" value="Metallo-B-lactamas"/>
</dbReference>
<organism evidence="4 5">
    <name type="scientific">Hymenoscyphus fraxineus</name>
    <dbReference type="NCBI Taxonomy" id="746836"/>
    <lineage>
        <taxon>Eukaryota</taxon>
        <taxon>Fungi</taxon>
        <taxon>Dikarya</taxon>
        <taxon>Ascomycota</taxon>
        <taxon>Pezizomycotina</taxon>
        <taxon>Leotiomycetes</taxon>
        <taxon>Helotiales</taxon>
        <taxon>Helotiaceae</taxon>
        <taxon>Hymenoscyphus</taxon>
    </lineage>
</organism>
<dbReference type="GO" id="GO:0070292">
    <property type="term" value="P:N-acylphosphatidylethanolamine metabolic process"/>
    <property type="evidence" value="ECO:0007669"/>
    <property type="project" value="TreeGrafter"/>
</dbReference>
<dbReference type="GO" id="GO:0070290">
    <property type="term" value="F:N-acylphosphatidylethanolamine-specific phospholipase D activity"/>
    <property type="evidence" value="ECO:0007669"/>
    <property type="project" value="InterPro"/>
</dbReference>
<dbReference type="PANTHER" id="PTHR15032">
    <property type="entry name" value="N-ACYL-PHOSPHATIDYLETHANOLAMINE-HYDROLYZING PHOSPHOLIPASE D"/>
    <property type="match status" value="1"/>
</dbReference>
<feature type="region of interest" description="Disordered" evidence="2">
    <location>
        <begin position="1"/>
        <end position="40"/>
    </location>
</feature>
<dbReference type="AlphaFoldDB" id="A0A9N9PH17"/>
<evidence type="ECO:0000256" key="2">
    <source>
        <dbReference type="SAM" id="MobiDB-lite"/>
    </source>
</evidence>
<dbReference type="GO" id="GO:0005737">
    <property type="term" value="C:cytoplasm"/>
    <property type="evidence" value="ECO:0007669"/>
    <property type="project" value="TreeGrafter"/>
</dbReference>
<dbReference type="InterPro" id="IPR024884">
    <property type="entry name" value="NAPE-PLD"/>
</dbReference>
<dbReference type="PIRSF" id="PIRSF038896">
    <property type="entry name" value="NAPE-PLD"/>
    <property type="match status" value="1"/>
</dbReference>
<evidence type="ECO:0000259" key="3">
    <source>
        <dbReference type="Pfam" id="PF12706"/>
    </source>
</evidence>
<evidence type="ECO:0000256" key="1">
    <source>
        <dbReference type="PIRSR" id="PIRSR038896-50"/>
    </source>
</evidence>
<dbReference type="Proteomes" id="UP000696280">
    <property type="component" value="Unassembled WGS sequence"/>
</dbReference>
<feature type="region of interest" description="Disordered" evidence="2">
    <location>
        <begin position="57"/>
        <end position="80"/>
    </location>
</feature>
<evidence type="ECO:0000313" key="5">
    <source>
        <dbReference type="Proteomes" id="UP000696280"/>
    </source>
</evidence>